<evidence type="ECO:0000259" key="13">
    <source>
        <dbReference type="Pfam" id="PF00852"/>
    </source>
</evidence>
<evidence type="ECO:0000256" key="6">
    <source>
        <dbReference type="ARBA" id="ARBA00022692"/>
    </source>
</evidence>
<evidence type="ECO:0000256" key="7">
    <source>
        <dbReference type="ARBA" id="ARBA00022968"/>
    </source>
</evidence>
<dbReference type="Pfam" id="PF17039">
    <property type="entry name" value="Glyco_tran_10_N"/>
    <property type="match status" value="1"/>
</dbReference>
<evidence type="ECO:0000256" key="1">
    <source>
        <dbReference type="ARBA" id="ARBA00004167"/>
    </source>
</evidence>
<evidence type="ECO:0000256" key="10">
    <source>
        <dbReference type="ARBA" id="ARBA00023180"/>
    </source>
</evidence>
<reference evidence="15" key="1">
    <citation type="thesis" date="2020" institute="ProQuest LLC" country="789 East Eisenhower Parkway, Ann Arbor, MI, USA">
        <title>Comparative Genomics and Chromosome Evolution.</title>
        <authorList>
            <person name="Mudd A.B."/>
        </authorList>
    </citation>
    <scope>NUCLEOTIDE SEQUENCE</scope>
    <source>
        <strain evidence="15">237g6f4</strain>
        <tissue evidence="15">Blood</tissue>
    </source>
</reference>
<protein>
    <recommendedName>
        <fullName evidence="12">Fucosyltransferase</fullName>
        <ecNumber evidence="12">2.4.1.-</ecNumber>
    </recommendedName>
</protein>
<feature type="domain" description="Fucosyltransferase N-terminal" evidence="14">
    <location>
        <begin position="43"/>
        <end position="152"/>
    </location>
</feature>
<dbReference type="GO" id="GO:0046920">
    <property type="term" value="F:alpha-(1-&gt;3)-fucosyltransferase activity"/>
    <property type="evidence" value="ECO:0007669"/>
    <property type="project" value="TreeGrafter"/>
</dbReference>
<name>A0AAV6YQW7_ENGPU</name>
<evidence type="ECO:0000256" key="9">
    <source>
        <dbReference type="ARBA" id="ARBA00023136"/>
    </source>
</evidence>
<keyword evidence="7" id="KW-0735">Signal-anchor</keyword>
<dbReference type="Pfam" id="PF00852">
    <property type="entry name" value="Glyco_transf_10"/>
    <property type="match status" value="1"/>
</dbReference>
<dbReference type="SUPFAM" id="SSF53756">
    <property type="entry name" value="UDP-Glycosyltransferase/glycogen phosphorylase"/>
    <property type="match status" value="1"/>
</dbReference>
<dbReference type="Proteomes" id="UP000824782">
    <property type="component" value="Unassembled WGS sequence"/>
</dbReference>
<dbReference type="InterPro" id="IPR038577">
    <property type="entry name" value="GT10-like_C_sf"/>
</dbReference>
<dbReference type="PANTHER" id="PTHR11929:SF12">
    <property type="entry name" value="ALPHA-(1,3)-FUCOSYLTRANSFERASE 7"/>
    <property type="match status" value="1"/>
</dbReference>
<dbReference type="InterPro" id="IPR055270">
    <property type="entry name" value="Glyco_tran_10_C"/>
</dbReference>
<evidence type="ECO:0000256" key="12">
    <source>
        <dbReference type="RuleBase" id="RU003832"/>
    </source>
</evidence>
<keyword evidence="6 12" id="KW-0812">Transmembrane</keyword>
<gene>
    <name evidence="15" type="ORF">GDO81_026390</name>
</gene>
<evidence type="ECO:0000256" key="3">
    <source>
        <dbReference type="ARBA" id="ARBA00008919"/>
    </source>
</evidence>
<accession>A0AAV6YQW7</accession>
<evidence type="ECO:0000313" key="15">
    <source>
        <dbReference type="EMBL" id="KAG8536423.1"/>
    </source>
</evidence>
<dbReference type="EMBL" id="WNYA01043882">
    <property type="protein sequence ID" value="KAG8536423.1"/>
    <property type="molecule type" value="Genomic_DNA"/>
</dbReference>
<dbReference type="PANTHER" id="PTHR11929">
    <property type="entry name" value="ALPHA- 1,3 -FUCOSYLTRANSFERASE"/>
    <property type="match status" value="1"/>
</dbReference>
<evidence type="ECO:0000256" key="4">
    <source>
        <dbReference type="ARBA" id="ARBA00022676"/>
    </source>
</evidence>
<keyword evidence="4 12" id="KW-0328">Glycosyltransferase</keyword>
<keyword evidence="9" id="KW-0472">Membrane</keyword>
<dbReference type="Gene3D" id="3.40.50.11660">
    <property type="entry name" value="Glycosyl transferase family 10, C-terminal domain"/>
    <property type="match status" value="1"/>
</dbReference>
<evidence type="ECO:0000259" key="14">
    <source>
        <dbReference type="Pfam" id="PF17039"/>
    </source>
</evidence>
<feature type="domain" description="Fucosyltransferase C-terminal" evidence="13">
    <location>
        <begin position="166"/>
        <end position="337"/>
    </location>
</feature>
<keyword evidence="10" id="KW-0325">Glycoprotein</keyword>
<keyword evidence="5 12" id="KW-0808">Transferase</keyword>
<organism evidence="15 16">
    <name type="scientific">Engystomops pustulosus</name>
    <name type="common">Tungara frog</name>
    <name type="synonym">Physalaemus pustulosus</name>
    <dbReference type="NCBI Taxonomy" id="76066"/>
    <lineage>
        <taxon>Eukaryota</taxon>
        <taxon>Metazoa</taxon>
        <taxon>Chordata</taxon>
        <taxon>Craniata</taxon>
        <taxon>Vertebrata</taxon>
        <taxon>Euteleostomi</taxon>
        <taxon>Amphibia</taxon>
        <taxon>Batrachia</taxon>
        <taxon>Anura</taxon>
        <taxon>Neobatrachia</taxon>
        <taxon>Hyloidea</taxon>
        <taxon>Leptodactylidae</taxon>
        <taxon>Leiuperinae</taxon>
        <taxon>Engystomops</taxon>
    </lineage>
</organism>
<dbReference type="FunFam" id="3.40.50.11660:FF:000001">
    <property type="entry name" value="alpha-(1,3)-fucosyltransferase 9"/>
    <property type="match status" value="1"/>
</dbReference>
<comment type="catalytic activity">
    <reaction evidence="11">
        <text>an N-acetyl-alpha-neuraminyl-(2-&gt;3)-beta-D-galactosyl-(1-&gt;4)-N-acetyl-beta-D-glucosaminyl derivative + GDP-beta-L-fucose = an alpha-Neu5Ac-(2-&gt;3)-beta-D-Gal-(1-&gt;4)-[alpha-L-Fuc-(1-&gt;3)]-beta-D-GlcNAc derivative + GDP + H(+)</text>
        <dbReference type="Rhea" id="RHEA:56076"/>
        <dbReference type="ChEBI" id="CHEBI:15378"/>
        <dbReference type="ChEBI" id="CHEBI:57273"/>
        <dbReference type="ChEBI" id="CHEBI:58189"/>
        <dbReference type="ChEBI" id="CHEBI:136545"/>
        <dbReference type="ChEBI" id="CHEBI:139509"/>
    </reaction>
    <physiologicalReaction direction="left-to-right" evidence="11">
        <dbReference type="Rhea" id="RHEA:56077"/>
    </physiologicalReaction>
</comment>
<comment type="pathway">
    <text evidence="2">Protein modification; protein glycosylation.</text>
</comment>
<evidence type="ECO:0000256" key="2">
    <source>
        <dbReference type="ARBA" id="ARBA00004922"/>
    </source>
</evidence>
<comment type="caution">
    <text evidence="15">The sequence shown here is derived from an EMBL/GenBank/DDBJ whole genome shotgun (WGS) entry which is preliminary data.</text>
</comment>
<dbReference type="GO" id="GO:0032580">
    <property type="term" value="C:Golgi cisterna membrane"/>
    <property type="evidence" value="ECO:0007669"/>
    <property type="project" value="UniProtKB-SubCell"/>
</dbReference>
<dbReference type="EC" id="2.4.1.-" evidence="12"/>
<dbReference type="InterPro" id="IPR031481">
    <property type="entry name" value="Glyco_tran_10_N"/>
</dbReference>
<evidence type="ECO:0000256" key="5">
    <source>
        <dbReference type="ARBA" id="ARBA00022679"/>
    </source>
</evidence>
<evidence type="ECO:0000256" key="8">
    <source>
        <dbReference type="ARBA" id="ARBA00022989"/>
    </source>
</evidence>
<keyword evidence="8" id="KW-1133">Transmembrane helix</keyword>
<evidence type="ECO:0000256" key="11">
    <source>
        <dbReference type="ARBA" id="ARBA00036481"/>
    </source>
</evidence>
<keyword evidence="12" id="KW-0333">Golgi apparatus</keyword>
<comment type="similarity">
    <text evidence="3 12">Belongs to the glycosyltransferase 10 family.</text>
</comment>
<sequence length="346" mass="40703">MAAARTLRQGSKLGGILALAMFTWKLRFVLLYDSEGSSHSTKNMTTILIWQWPFNKPMDLSGDVCLDLYNIKNCSLTDDRSMFIHSEVVIFHHMEMDSTGYQMPTGHRPSQQMWVWANLESPSNAKGLWKWKNTFNWTLTYREDSDIFVPYGKMVPNLTMPLNDTEKTGLVSWVISNHQETQDRVTFYKEFSSYLKVDVYGKASRKPLCSSCLLPTMSKYLFYLALENSIHKDYITEKLWRNALLSGAVPIVLGPTRENYERFIPSDSFSHISDFPSTKHLAEFIRKLTPQRYKKFFQWRQKYGVKVYTDWRERFCMICHKYPSLPKKKVYTDLEGWFRRERGEQS</sequence>
<dbReference type="InterPro" id="IPR001503">
    <property type="entry name" value="Glyco_trans_10"/>
</dbReference>
<evidence type="ECO:0000313" key="16">
    <source>
        <dbReference type="Proteomes" id="UP000824782"/>
    </source>
</evidence>
<keyword evidence="16" id="KW-1185">Reference proteome</keyword>
<comment type="subcellular location">
    <subcellularLocation>
        <location evidence="12">Golgi apparatus</location>
        <location evidence="12">Golgi stack membrane</location>
        <topology evidence="12">Single-pass type II membrane protein</topology>
    </subcellularLocation>
    <subcellularLocation>
        <location evidence="1">Membrane</location>
        <topology evidence="1">Single-pass membrane protein</topology>
    </subcellularLocation>
</comment>
<proteinExistence type="inferred from homology"/>
<dbReference type="AlphaFoldDB" id="A0AAV6YQW7"/>